<gene>
    <name evidence="1" type="ORF">I4F81_003880</name>
</gene>
<dbReference type="EMBL" id="CM020618">
    <property type="protein sequence ID" value="KAK1861296.1"/>
    <property type="molecule type" value="Genomic_DNA"/>
</dbReference>
<reference evidence="1" key="1">
    <citation type="submission" date="2019-11" db="EMBL/GenBank/DDBJ databases">
        <title>Nori genome reveals adaptations in red seaweeds to the harsh intertidal environment.</title>
        <authorList>
            <person name="Wang D."/>
            <person name="Mao Y."/>
        </authorList>
    </citation>
    <scope>NUCLEOTIDE SEQUENCE</scope>
    <source>
        <tissue evidence="1">Gametophyte</tissue>
    </source>
</reference>
<name>A0ACC3BUD5_PYRYE</name>
<accession>A0ACC3BUD5</accession>
<comment type="caution">
    <text evidence="1">The sequence shown here is derived from an EMBL/GenBank/DDBJ whole genome shotgun (WGS) entry which is preliminary data.</text>
</comment>
<evidence type="ECO:0000313" key="2">
    <source>
        <dbReference type="Proteomes" id="UP000798662"/>
    </source>
</evidence>
<proteinExistence type="predicted"/>
<dbReference type="Proteomes" id="UP000798662">
    <property type="component" value="Chromosome 1"/>
</dbReference>
<evidence type="ECO:0000313" key="1">
    <source>
        <dbReference type="EMBL" id="KAK1861296.1"/>
    </source>
</evidence>
<protein>
    <submittedName>
        <fullName evidence="1">Uncharacterized protein</fullName>
    </submittedName>
</protein>
<organism evidence="1 2">
    <name type="scientific">Pyropia yezoensis</name>
    <name type="common">Susabi-nori</name>
    <name type="synonym">Porphyra yezoensis</name>
    <dbReference type="NCBI Taxonomy" id="2788"/>
    <lineage>
        <taxon>Eukaryota</taxon>
        <taxon>Rhodophyta</taxon>
        <taxon>Bangiophyceae</taxon>
        <taxon>Bangiales</taxon>
        <taxon>Bangiaceae</taxon>
        <taxon>Pyropia</taxon>
    </lineage>
</organism>
<keyword evidence="2" id="KW-1185">Reference proteome</keyword>
<sequence length="987" mass="104661">MGSLFRSAEMARLRLYFDRAAAHATVAGLGRLGAVQFRDLNAGQSGWARAFAADVGRCAEMGRLLRYLSATVAATPGLAPVRGSEDAQLATEADEWWDEGVGGEGGSGGVPAGAPDRQLSMDDLNAHLVALERQLLDAAAHEEALATQHQALVEARYVLEMGSAFFRGAPPLGVPDEVGAWPADEEEGVRSRRSGGGGWGGGGGGGDGGGGGIDGARQFRAPAPPDDATFELDALVAGNFPSPPVRRSGSSSRTSPGSSSAAVGDAGAGAGAGASAASLLSFFCGVLPRDRRAPLERVLFRATRGNCLARFADLPVPLPDPATGAPVDKVLVMVFFSGAEVRSKASKILAAFGAAAYTFPDSAAERAAAYTETRGRLRDLDLVLTTAATSRRDLLAGVAPRLAAWTGRVRREKAIYHTLNSLNFDTSSKLFIADVWCPAHRVEEVRVALAAARAASAAQAPSVVEVRPFGHATPPTHFELNKFTSVFHGLIEAYSVAAYQEVNPAPFAIVLFPFLFAVMFGDVAHGMLMALFALGVILMENRLVRRQLNEFMQTCYDGRYMLLLMGLFSIYTGAIYNEAFAVPLDLFGSRWRFTNESTMACGIDACDVPSAVRPPLTPYPFGFDPVWKTSATGLVFFNSYKMKLAIVLGVSQMLLGICLSYVNGRFFRDKVDVLFVFIPQLLFMSCLFGYLVLIILIKWATNWESPACVADPNCVPPDLKNVLINMFMAPGRVPAAGHLYRGQATVQAVLLAVALISVPWMLFPKPLLLKREADRKGRAAYLPLAVEEGGLAVDATGSGTVAPTGVSNGHSSATAVGGANGHAAAAKAVPAVTASSSSSSLLDDGGAGDDGAHHEFDFSEVFVGQMIHTIEFVLGAVSNTASYLRLWALSLAHAELADVFLEKLLFLPFASGSVVVCIVGFFSWVGATLGVLLFMESLSAFLHALRLMWVEFMSKFYALGHGDAIKFEPFSFTALREAELEAAAAAT</sequence>